<dbReference type="Gene3D" id="3.30.450.80">
    <property type="entry name" value="Transcription factor LuxR-like, autoinducer-binding domain"/>
    <property type="match status" value="1"/>
</dbReference>
<dbReference type="Pfam" id="PF00196">
    <property type="entry name" value="GerE"/>
    <property type="match status" value="1"/>
</dbReference>
<dbReference type="Proteomes" id="UP000644441">
    <property type="component" value="Unassembled WGS sequence"/>
</dbReference>
<proteinExistence type="predicted"/>
<evidence type="ECO:0000259" key="4">
    <source>
        <dbReference type="PROSITE" id="PS50043"/>
    </source>
</evidence>
<dbReference type="SMART" id="SM00421">
    <property type="entry name" value="HTH_LUXR"/>
    <property type="match status" value="1"/>
</dbReference>
<evidence type="ECO:0000256" key="1">
    <source>
        <dbReference type="ARBA" id="ARBA00023015"/>
    </source>
</evidence>
<dbReference type="SUPFAM" id="SSF46894">
    <property type="entry name" value="C-terminal effector domain of the bipartite response regulators"/>
    <property type="match status" value="1"/>
</dbReference>
<name>A0ABS0ACM3_9GAMM</name>
<keyword evidence="2" id="KW-0238">DNA-binding</keyword>
<accession>A0ABS0ACM3</accession>
<keyword evidence="1" id="KW-0805">Transcription regulation</keyword>
<feature type="domain" description="HTH luxR-type" evidence="4">
    <location>
        <begin position="180"/>
        <end position="245"/>
    </location>
</feature>
<keyword evidence="3" id="KW-0804">Transcription</keyword>
<dbReference type="PANTHER" id="PTHR44688">
    <property type="entry name" value="DNA-BINDING TRANSCRIPTIONAL ACTIVATOR DEVR_DOSR"/>
    <property type="match status" value="1"/>
</dbReference>
<comment type="caution">
    <text evidence="5">The sequence shown here is derived from an EMBL/GenBank/DDBJ whole genome shotgun (WGS) entry which is preliminary data.</text>
</comment>
<reference evidence="5 6" key="1">
    <citation type="submission" date="2012-09" db="EMBL/GenBank/DDBJ databases">
        <title>Genome Sequence of alkane-degrading Bacterium Alcanivorax venustensis ISO4.</title>
        <authorList>
            <person name="Lai Q."/>
            <person name="Shao Z."/>
        </authorList>
    </citation>
    <scope>NUCLEOTIDE SEQUENCE [LARGE SCALE GENOMIC DNA]</scope>
    <source>
        <strain evidence="5 6">ISO4</strain>
    </source>
</reference>
<evidence type="ECO:0000313" key="6">
    <source>
        <dbReference type="Proteomes" id="UP000644441"/>
    </source>
</evidence>
<dbReference type="EMBL" id="ARXR01000002">
    <property type="protein sequence ID" value="MBF5051799.1"/>
    <property type="molecule type" value="Genomic_DNA"/>
</dbReference>
<dbReference type="CDD" id="cd06170">
    <property type="entry name" value="LuxR_C_like"/>
    <property type="match status" value="1"/>
</dbReference>
<dbReference type="PRINTS" id="PR00038">
    <property type="entry name" value="HTHLUXR"/>
</dbReference>
<dbReference type="PANTHER" id="PTHR44688:SF16">
    <property type="entry name" value="DNA-BINDING TRANSCRIPTIONAL ACTIVATOR DEVR_DOSR"/>
    <property type="match status" value="1"/>
</dbReference>
<dbReference type="Pfam" id="PF03472">
    <property type="entry name" value="Autoind_bind"/>
    <property type="match status" value="1"/>
</dbReference>
<dbReference type="PROSITE" id="PS00622">
    <property type="entry name" value="HTH_LUXR_1"/>
    <property type="match status" value="1"/>
</dbReference>
<dbReference type="PROSITE" id="PS50043">
    <property type="entry name" value="HTH_LUXR_2"/>
    <property type="match status" value="1"/>
</dbReference>
<organism evidence="5 6">
    <name type="scientific">Alloalcanivorax venustensis ISO4</name>
    <dbReference type="NCBI Taxonomy" id="1177184"/>
    <lineage>
        <taxon>Bacteria</taxon>
        <taxon>Pseudomonadati</taxon>
        <taxon>Pseudomonadota</taxon>
        <taxon>Gammaproteobacteria</taxon>
        <taxon>Oceanospirillales</taxon>
        <taxon>Alcanivoracaceae</taxon>
        <taxon>Alloalcanivorax</taxon>
    </lineage>
</organism>
<evidence type="ECO:0000313" key="5">
    <source>
        <dbReference type="EMBL" id="MBF5051799.1"/>
    </source>
</evidence>
<dbReference type="InterPro" id="IPR000792">
    <property type="entry name" value="Tscrpt_reg_LuxR_C"/>
</dbReference>
<evidence type="ECO:0000256" key="2">
    <source>
        <dbReference type="ARBA" id="ARBA00023125"/>
    </source>
</evidence>
<dbReference type="InterPro" id="IPR005143">
    <property type="entry name" value="TF_LuxR_autoind-bd_dom"/>
</dbReference>
<sequence>MFYERDTTDQILSLARVTTLGRLRAGLSYLLEAHGFRYYVFTCHTVESDGACTAVLHNLPSRKQAAPASVDNVIVNDPLAQYAINETLPMDWRSLMSRPEYQGRIFRAAMNRRVRRGMRSGCTVPLLQGYGALAWLDLALDRDDESAWAHIRQYLPYATLLGRVVLDKTRRLGKKPLSADDVSSEPLDERERACLRGASEGLSNAEIGALLGISERTVSNHIHRACEKLHARNRQHAITKALLSRQLYACTLPLGNEAGPVS</sequence>
<dbReference type="InterPro" id="IPR036693">
    <property type="entry name" value="TF_LuxR_autoind-bd_dom_sf"/>
</dbReference>
<dbReference type="RefSeq" id="WP_194854974.1">
    <property type="nucleotide sequence ID" value="NZ_ARXR01000002.1"/>
</dbReference>
<keyword evidence="6" id="KW-1185">Reference proteome</keyword>
<gene>
    <name evidence="5" type="ORF">ISO4_00401</name>
</gene>
<evidence type="ECO:0000256" key="3">
    <source>
        <dbReference type="ARBA" id="ARBA00023163"/>
    </source>
</evidence>
<dbReference type="InterPro" id="IPR016032">
    <property type="entry name" value="Sig_transdc_resp-reg_C-effctor"/>
</dbReference>
<dbReference type="SUPFAM" id="SSF75516">
    <property type="entry name" value="Pheromone-binding domain of LuxR-like quorum-sensing transcription factors"/>
    <property type="match status" value="1"/>
</dbReference>
<dbReference type="InterPro" id="IPR036388">
    <property type="entry name" value="WH-like_DNA-bd_sf"/>
</dbReference>
<dbReference type="Gene3D" id="1.10.10.10">
    <property type="entry name" value="Winged helix-like DNA-binding domain superfamily/Winged helix DNA-binding domain"/>
    <property type="match status" value="1"/>
</dbReference>
<protein>
    <submittedName>
        <fullName evidence="5">LuxR family transcriptional regulator</fullName>
    </submittedName>
</protein>